<organism evidence="2 3">
    <name type="scientific">Talaromyces pinophilus</name>
    <name type="common">Penicillium pinophilum</name>
    <dbReference type="NCBI Taxonomy" id="128442"/>
    <lineage>
        <taxon>Eukaryota</taxon>
        <taxon>Fungi</taxon>
        <taxon>Dikarya</taxon>
        <taxon>Ascomycota</taxon>
        <taxon>Pezizomycotina</taxon>
        <taxon>Eurotiomycetes</taxon>
        <taxon>Eurotiomycetidae</taxon>
        <taxon>Eurotiales</taxon>
        <taxon>Trichocomaceae</taxon>
        <taxon>Talaromyces</taxon>
        <taxon>Talaromyces sect. Talaromyces</taxon>
    </lineage>
</organism>
<dbReference type="EMBL" id="DF933837">
    <property type="protein sequence ID" value="GAM41171.1"/>
    <property type="molecule type" value="Genomic_DNA"/>
</dbReference>
<keyword evidence="3" id="KW-1185">Reference proteome</keyword>
<protein>
    <submittedName>
        <fullName evidence="2">Stress responsive A/B barrel domain protein</fullName>
    </submittedName>
</protein>
<accession>A0A6V8HH27</accession>
<dbReference type="PROSITE" id="PS51502">
    <property type="entry name" value="S_R_A_B_BARREL"/>
    <property type="match status" value="1"/>
</dbReference>
<evidence type="ECO:0000313" key="3">
    <source>
        <dbReference type="Proteomes" id="UP000053095"/>
    </source>
</evidence>
<evidence type="ECO:0000313" key="2">
    <source>
        <dbReference type="EMBL" id="GAM41171.1"/>
    </source>
</evidence>
<dbReference type="SUPFAM" id="SSF54909">
    <property type="entry name" value="Dimeric alpha+beta barrel"/>
    <property type="match status" value="1"/>
</dbReference>
<dbReference type="InterPro" id="IPR013097">
    <property type="entry name" value="Dabb"/>
</dbReference>
<sequence length="108" mass="12099">MPVYHIVLFHLKPGDTQEQLSQWRSLTKDMVGKIPGLLSVEANGPLPISVPRANGFDMGIVAVLEKPEDVASYAVHPAHLEYDLLLRDKCRRMPPFSRRSTISTGYIN</sequence>
<dbReference type="Gene3D" id="3.30.70.100">
    <property type="match status" value="1"/>
</dbReference>
<reference evidence="3" key="1">
    <citation type="journal article" date="2015" name="Genome Announc.">
        <title>Draft genome sequence of Talaromyces cellulolyticus strain Y-94, a source of lignocellulosic biomass-degrading enzymes.</title>
        <authorList>
            <person name="Fujii T."/>
            <person name="Koike H."/>
            <person name="Sawayama S."/>
            <person name="Yano S."/>
            <person name="Inoue H."/>
        </authorList>
    </citation>
    <scope>NUCLEOTIDE SEQUENCE [LARGE SCALE GENOMIC DNA]</scope>
    <source>
        <strain evidence="3">Y-94</strain>
    </source>
</reference>
<dbReference type="Pfam" id="PF07876">
    <property type="entry name" value="Dabb"/>
    <property type="match status" value="1"/>
</dbReference>
<comment type="caution">
    <text evidence="2">The sequence shown here is derived from an EMBL/GenBank/DDBJ whole genome shotgun (WGS) entry which is preliminary data.</text>
</comment>
<dbReference type="InterPro" id="IPR011008">
    <property type="entry name" value="Dimeric_a/b-barrel"/>
</dbReference>
<evidence type="ECO:0000259" key="1">
    <source>
        <dbReference type="PROSITE" id="PS51502"/>
    </source>
</evidence>
<name>A0A6V8HH27_TALPI</name>
<dbReference type="SMART" id="SM00886">
    <property type="entry name" value="Dabb"/>
    <property type="match status" value="1"/>
</dbReference>
<feature type="domain" description="Stress-response A/B barrel" evidence="1">
    <location>
        <begin position="3"/>
        <end position="104"/>
    </location>
</feature>
<dbReference type="Proteomes" id="UP000053095">
    <property type="component" value="Unassembled WGS sequence"/>
</dbReference>
<gene>
    <name evidence="2" type="ORF">TCE0_041f14094</name>
</gene>
<proteinExistence type="predicted"/>
<dbReference type="AlphaFoldDB" id="A0A6V8HH27"/>